<evidence type="ECO:0000256" key="8">
    <source>
        <dbReference type="ARBA" id="ARBA00048109"/>
    </source>
</evidence>
<dbReference type="Pfam" id="PF03007">
    <property type="entry name" value="WS_DGAT_cat"/>
    <property type="match status" value="1"/>
</dbReference>
<comment type="catalytic activity">
    <reaction evidence="8">
        <text>an acyl-CoA + a 1,2-diacyl-sn-glycerol = a triacyl-sn-glycerol + CoA</text>
        <dbReference type="Rhea" id="RHEA:10868"/>
        <dbReference type="ChEBI" id="CHEBI:17815"/>
        <dbReference type="ChEBI" id="CHEBI:57287"/>
        <dbReference type="ChEBI" id="CHEBI:58342"/>
        <dbReference type="ChEBI" id="CHEBI:64615"/>
        <dbReference type="EC" id="2.3.1.20"/>
    </reaction>
</comment>
<dbReference type="Pfam" id="PF06974">
    <property type="entry name" value="WS_DGAT_C"/>
    <property type="match status" value="1"/>
</dbReference>
<dbReference type="InterPro" id="IPR004255">
    <property type="entry name" value="O-acyltransferase_WSD1_N"/>
</dbReference>
<comment type="pathway">
    <text evidence="1">Glycerolipid metabolism; triacylglycerol biosynthesis.</text>
</comment>
<dbReference type="SUPFAM" id="SSF52777">
    <property type="entry name" value="CoA-dependent acyltransferases"/>
    <property type="match status" value="1"/>
</dbReference>
<evidence type="ECO:0000256" key="3">
    <source>
        <dbReference type="ARBA" id="ARBA00013244"/>
    </source>
</evidence>
<protein>
    <recommendedName>
        <fullName evidence="3">diacylglycerol O-acyltransferase</fullName>
        <ecNumber evidence="3">2.3.1.20</ecNumber>
    </recommendedName>
</protein>
<dbReference type="PANTHER" id="PTHR31650:SF1">
    <property type="entry name" value="WAX ESTER SYNTHASE_DIACYLGLYCEROL ACYLTRANSFERASE 4-RELATED"/>
    <property type="match status" value="1"/>
</dbReference>
<dbReference type="GO" id="GO:0001666">
    <property type="term" value="P:response to hypoxia"/>
    <property type="evidence" value="ECO:0007669"/>
    <property type="project" value="TreeGrafter"/>
</dbReference>
<dbReference type="InterPro" id="IPR014292">
    <property type="entry name" value="Acyl_transf_WS/DGAT"/>
</dbReference>
<reference evidence="11" key="1">
    <citation type="submission" date="2020-05" db="EMBL/GenBank/DDBJ databases">
        <authorList>
            <person name="Chiriac C."/>
            <person name="Salcher M."/>
            <person name="Ghai R."/>
            <person name="Kavagutti S V."/>
        </authorList>
    </citation>
    <scope>NUCLEOTIDE SEQUENCE</scope>
</reference>
<dbReference type="GO" id="GO:0005886">
    <property type="term" value="C:plasma membrane"/>
    <property type="evidence" value="ECO:0007669"/>
    <property type="project" value="TreeGrafter"/>
</dbReference>
<name>A0A6J7AKP0_9ZZZZ</name>
<evidence type="ECO:0000256" key="5">
    <source>
        <dbReference type="ARBA" id="ARBA00022679"/>
    </source>
</evidence>
<organism evidence="11">
    <name type="scientific">freshwater metagenome</name>
    <dbReference type="NCBI Taxonomy" id="449393"/>
    <lineage>
        <taxon>unclassified sequences</taxon>
        <taxon>metagenomes</taxon>
        <taxon>ecological metagenomes</taxon>
    </lineage>
</organism>
<keyword evidence="4" id="KW-0444">Lipid biosynthesis</keyword>
<dbReference type="GO" id="GO:0019432">
    <property type="term" value="P:triglyceride biosynthetic process"/>
    <property type="evidence" value="ECO:0007669"/>
    <property type="project" value="UniProtKB-UniPathway"/>
</dbReference>
<evidence type="ECO:0000256" key="7">
    <source>
        <dbReference type="ARBA" id="ARBA00023315"/>
    </source>
</evidence>
<dbReference type="GO" id="GO:0071731">
    <property type="term" value="P:response to nitric oxide"/>
    <property type="evidence" value="ECO:0007669"/>
    <property type="project" value="TreeGrafter"/>
</dbReference>
<feature type="domain" description="O-acyltransferase WSD1 C-terminal" evidence="10">
    <location>
        <begin position="322"/>
        <end position="464"/>
    </location>
</feature>
<dbReference type="EC" id="2.3.1.20" evidence="3"/>
<dbReference type="AlphaFoldDB" id="A0A6J7AKP0"/>
<sequence length="486" mass="52201">MSERLSAMDASFWFMESATTPMHVGNIGIFEGPVAGFELEKLHKLIAERIAFVPRYRQRIREVPLQIGRPIWVDDDDFELSYHVRGLALAKPGSRLQLDELVSRLMSRPLDRTRPLWEMSLISGLAGGGFAIVTKTHQAMIDGLMGVDISQVILDEDAQMSSPGSIGSWRPSPEPSSFELLTSAVSESLAHPDVAFDVARGALNGAASFASNLGRKSFGLVAAAVSFARVAAEPAMTVTALNVPILAERRLATGDFELASFKDVRSKLGGSVNDIVLAVIAGALRTWLMGRGEPISARSQLRAVVPISTESTAGAASTIGPVSAFLVDLPVGEPDPVVRLRHISYQLAQYQDVSQLIGAETMINMASYGPPTLHALGVRLASNLSSRLYNVAVVNVPGPQHPLYVAGAKLVGSYPIMPLPQNQALSISLMSYDGGLCFGINADRAAIKNVESLMDCLRESLEELTHAANVRGDRHLRVIDEGEGVK</sequence>
<keyword evidence="5" id="KW-0808">Transferase</keyword>
<dbReference type="GO" id="GO:0051701">
    <property type="term" value="P:biological process involved in interaction with host"/>
    <property type="evidence" value="ECO:0007669"/>
    <property type="project" value="TreeGrafter"/>
</dbReference>
<gene>
    <name evidence="11" type="ORF">UFOPK3204_01257</name>
</gene>
<dbReference type="NCBIfam" id="TIGR02946">
    <property type="entry name" value="acyl_WS_DGAT"/>
    <property type="match status" value="1"/>
</dbReference>
<evidence type="ECO:0000259" key="9">
    <source>
        <dbReference type="Pfam" id="PF03007"/>
    </source>
</evidence>
<dbReference type="InterPro" id="IPR009721">
    <property type="entry name" value="O-acyltransferase_WSD1_C"/>
</dbReference>
<keyword evidence="6" id="KW-0443">Lipid metabolism</keyword>
<dbReference type="GO" id="GO:0004144">
    <property type="term" value="F:diacylglycerol O-acyltransferase activity"/>
    <property type="evidence" value="ECO:0007669"/>
    <property type="project" value="UniProtKB-EC"/>
</dbReference>
<evidence type="ECO:0000259" key="10">
    <source>
        <dbReference type="Pfam" id="PF06974"/>
    </source>
</evidence>
<evidence type="ECO:0000256" key="2">
    <source>
        <dbReference type="ARBA" id="ARBA00005189"/>
    </source>
</evidence>
<feature type="domain" description="O-acyltransferase WSD1-like N-terminal" evidence="9">
    <location>
        <begin position="5"/>
        <end position="276"/>
    </location>
</feature>
<proteinExistence type="predicted"/>
<dbReference type="UniPathway" id="UPA00282"/>
<keyword evidence="7" id="KW-0012">Acyltransferase</keyword>
<evidence type="ECO:0000313" key="11">
    <source>
        <dbReference type="EMBL" id="CAB4833484.1"/>
    </source>
</evidence>
<evidence type="ECO:0000256" key="6">
    <source>
        <dbReference type="ARBA" id="ARBA00023098"/>
    </source>
</evidence>
<evidence type="ECO:0000256" key="1">
    <source>
        <dbReference type="ARBA" id="ARBA00004771"/>
    </source>
</evidence>
<dbReference type="EMBL" id="CAFABK010000063">
    <property type="protein sequence ID" value="CAB4833484.1"/>
    <property type="molecule type" value="Genomic_DNA"/>
</dbReference>
<comment type="pathway">
    <text evidence="2">Lipid metabolism.</text>
</comment>
<dbReference type="PANTHER" id="PTHR31650">
    <property type="entry name" value="O-ACYLTRANSFERASE (WSD1-LIKE) FAMILY PROTEIN"/>
    <property type="match status" value="1"/>
</dbReference>
<accession>A0A6J7AKP0</accession>
<evidence type="ECO:0000256" key="4">
    <source>
        <dbReference type="ARBA" id="ARBA00022516"/>
    </source>
</evidence>
<dbReference type="InterPro" id="IPR045034">
    <property type="entry name" value="O-acyltransferase_WSD1-like"/>
</dbReference>